<dbReference type="RefSeq" id="XP_018189446.1">
    <property type="nucleotide sequence ID" value="XM_018329049.1"/>
</dbReference>
<dbReference type="InParanoid" id="A0A161TAP5"/>
<dbReference type="GeneID" id="28894186"/>
<gene>
    <name evidence="3" type="ORF">L228DRAFT_126057</name>
</gene>
<organism evidence="3 4">
    <name type="scientific">Xylona heveae (strain CBS 132557 / TC161)</name>
    <dbReference type="NCBI Taxonomy" id="1328760"/>
    <lineage>
        <taxon>Eukaryota</taxon>
        <taxon>Fungi</taxon>
        <taxon>Dikarya</taxon>
        <taxon>Ascomycota</taxon>
        <taxon>Pezizomycotina</taxon>
        <taxon>Xylonomycetes</taxon>
        <taxon>Xylonales</taxon>
        <taxon>Xylonaceae</taxon>
        <taxon>Xylona</taxon>
    </lineage>
</organism>
<dbReference type="PANTHER" id="PTHR42031:SF1">
    <property type="entry name" value="KEY LIME PATHOGENICITY PROTEIN"/>
    <property type="match status" value="1"/>
</dbReference>
<feature type="region of interest" description="Disordered" evidence="1">
    <location>
        <begin position="337"/>
        <end position="396"/>
    </location>
</feature>
<evidence type="ECO:0000259" key="2">
    <source>
        <dbReference type="Pfam" id="PF25438"/>
    </source>
</evidence>
<dbReference type="Proteomes" id="UP000076632">
    <property type="component" value="Unassembled WGS sequence"/>
</dbReference>
<name>A0A161TAP5_XYLHT</name>
<evidence type="ECO:0000313" key="4">
    <source>
        <dbReference type="Proteomes" id="UP000076632"/>
    </source>
</evidence>
<feature type="compositionally biased region" description="Basic residues" evidence="1">
    <location>
        <begin position="362"/>
        <end position="372"/>
    </location>
</feature>
<dbReference type="InterPro" id="IPR057218">
    <property type="entry name" value="DUF7896"/>
</dbReference>
<feature type="region of interest" description="Disordered" evidence="1">
    <location>
        <begin position="504"/>
        <end position="530"/>
    </location>
</feature>
<sequence>MAGASGLVDPLVGDFLVEKQIFWSSNAFLPESEPQHVRSQQTGSLASVNAFGTGIPFYHDYAQNPLQIPRSLSCGGAVTFGHQTVGKPELFTHVALLTDQQDFLGLASIDRGRDYSTQSAPANVPMSRDASTSSAVDCDLDIYNAAPAPAFLDSTVADSFHSSSIGAQPTEAYTFRPSGAHPGNITFRSSLPSVTEVDAQVYDPSEYVARFASEIDNASISQAMVTHESINNQLPPTLISSIATSGQSDDSDACNMSRQYSAAGSVFCEGFDMLRVHSNLSEFGSSQNQAPLGVSQPPNAIGAEVVCVQNESPGFVASAYPFNGGQVLTQSVPGSAGFDSGVIPTPSSTNPSEGTHKETRQTTKRSKHRRQGRLAQHTRPIRPKPSSESLTSIQAPTANMIRLRSVDDSSEERLVAMIPKTVYIRPSHPRVKCNQCDDHPDGFRGEHELRRHVDRCHRATRKVWVTVDISKNKKFLAHCKACRTGKKYGAYYNAAAHLRRAHFNPRKRNGNGKVKENERRGGKGGGDYPPMDVLKKWMKEVEEHVKEPGDWMFDDNCEEDIHAADDDFLDGSYNPPTPPATLPVNGTISAYNDKVSFTSGTLAGGLSQNYPSSSKYKPEDPPSVSLQPPQFLDTGAVSAAGQLFDSNHIAAYDTFDPSLSFCVNEQGSFLDASSFCNSAQFDAQQQYDAVLNPSFHSIGAQQ</sequence>
<accession>A0A161TAP5</accession>
<dbReference type="PANTHER" id="PTHR42031">
    <property type="entry name" value="KEY LIME PATHOGENICITY PROTEIN"/>
    <property type="match status" value="1"/>
</dbReference>
<protein>
    <recommendedName>
        <fullName evidence="2">DUF7896 domain-containing protein</fullName>
    </recommendedName>
</protein>
<dbReference type="EMBL" id="KV407457">
    <property type="protein sequence ID" value="KZF23891.1"/>
    <property type="molecule type" value="Genomic_DNA"/>
</dbReference>
<dbReference type="OrthoDB" id="5377599at2759"/>
<evidence type="ECO:0000313" key="3">
    <source>
        <dbReference type="EMBL" id="KZF23891.1"/>
    </source>
</evidence>
<keyword evidence="4" id="KW-1185">Reference proteome</keyword>
<dbReference type="Pfam" id="PF25438">
    <property type="entry name" value="DUF7896"/>
    <property type="match status" value="1"/>
</dbReference>
<evidence type="ECO:0000256" key="1">
    <source>
        <dbReference type="SAM" id="MobiDB-lite"/>
    </source>
</evidence>
<proteinExistence type="predicted"/>
<feature type="domain" description="DUF7896" evidence="2">
    <location>
        <begin position="461"/>
        <end position="541"/>
    </location>
</feature>
<feature type="compositionally biased region" description="Polar residues" evidence="1">
    <location>
        <begin position="386"/>
        <end position="396"/>
    </location>
</feature>
<dbReference type="STRING" id="1328760.A0A161TAP5"/>
<dbReference type="AlphaFoldDB" id="A0A161TAP5"/>
<reference evidence="3 4" key="1">
    <citation type="journal article" date="2016" name="Fungal Biol.">
        <title>The genome of Xylona heveae provides a window into fungal endophytism.</title>
        <authorList>
            <person name="Gazis R."/>
            <person name="Kuo A."/>
            <person name="Riley R."/>
            <person name="LaButti K."/>
            <person name="Lipzen A."/>
            <person name="Lin J."/>
            <person name="Amirebrahimi M."/>
            <person name="Hesse C.N."/>
            <person name="Spatafora J.W."/>
            <person name="Henrissat B."/>
            <person name="Hainaut M."/>
            <person name="Grigoriev I.V."/>
            <person name="Hibbett D.S."/>
        </authorList>
    </citation>
    <scope>NUCLEOTIDE SEQUENCE [LARGE SCALE GENOMIC DNA]</scope>
    <source>
        <strain evidence="3 4">TC161</strain>
    </source>
</reference>